<organism evidence="4 5">
    <name type="scientific">Gimesia aquarii</name>
    <dbReference type="NCBI Taxonomy" id="2527964"/>
    <lineage>
        <taxon>Bacteria</taxon>
        <taxon>Pseudomonadati</taxon>
        <taxon>Planctomycetota</taxon>
        <taxon>Planctomycetia</taxon>
        <taxon>Planctomycetales</taxon>
        <taxon>Planctomycetaceae</taxon>
        <taxon>Gimesia</taxon>
    </lineage>
</organism>
<evidence type="ECO:0000313" key="5">
    <source>
        <dbReference type="Proteomes" id="UP000318704"/>
    </source>
</evidence>
<dbReference type="InterPro" id="IPR004176">
    <property type="entry name" value="Clp_R_N"/>
</dbReference>
<evidence type="ECO:0000259" key="3">
    <source>
        <dbReference type="PROSITE" id="PS51903"/>
    </source>
</evidence>
<dbReference type="KEGG" id="gaw:V144x_47620"/>
<proteinExistence type="predicted"/>
<evidence type="ECO:0000256" key="1">
    <source>
        <dbReference type="PROSITE-ProRule" id="PRU01251"/>
    </source>
</evidence>
<reference evidence="4 5" key="1">
    <citation type="submission" date="2019-03" db="EMBL/GenBank/DDBJ databases">
        <title>Deep-cultivation of Planctomycetes and their phenomic and genomic characterization uncovers novel biology.</title>
        <authorList>
            <person name="Wiegand S."/>
            <person name="Jogler M."/>
            <person name="Boedeker C."/>
            <person name="Pinto D."/>
            <person name="Vollmers J."/>
            <person name="Rivas-Marin E."/>
            <person name="Kohn T."/>
            <person name="Peeters S.H."/>
            <person name="Heuer A."/>
            <person name="Rast P."/>
            <person name="Oberbeckmann S."/>
            <person name="Bunk B."/>
            <person name="Jeske O."/>
            <person name="Meyerdierks A."/>
            <person name="Storesund J.E."/>
            <person name="Kallscheuer N."/>
            <person name="Luecker S."/>
            <person name="Lage O.M."/>
            <person name="Pohl T."/>
            <person name="Merkel B.J."/>
            <person name="Hornburger P."/>
            <person name="Mueller R.-W."/>
            <person name="Bruemmer F."/>
            <person name="Labrenz M."/>
            <person name="Spormann A.M."/>
            <person name="Op den Camp H."/>
            <person name="Overmann J."/>
            <person name="Amann R."/>
            <person name="Jetten M.S.M."/>
            <person name="Mascher T."/>
            <person name="Medema M.H."/>
            <person name="Devos D.P."/>
            <person name="Kaster A.-K."/>
            <person name="Ovreas L."/>
            <person name="Rohde M."/>
            <person name="Galperin M.Y."/>
            <person name="Jogler C."/>
        </authorList>
    </citation>
    <scope>NUCLEOTIDE SEQUENCE [LARGE SCALE GENOMIC DNA]</scope>
    <source>
        <strain evidence="4 5">V144</strain>
    </source>
</reference>
<accession>A0A517W1Y3</accession>
<keyword evidence="1" id="KW-0677">Repeat</keyword>
<dbReference type="InterPro" id="IPR036628">
    <property type="entry name" value="Clp_N_dom_sf"/>
</dbReference>
<dbReference type="RefSeq" id="WP_232102612.1">
    <property type="nucleotide sequence ID" value="NZ_CP037920.1"/>
</dbReference>
<evidence type="ECO:0000256" key="2">
    <source>
        <dbReference type="SAM" id="Coils"/>
    </source>
</evidence>
<dbReference type="AlphaFoldDB" id="A0A517W1Y3"/>
<feature type="coiled-coil region" evidence="2">
    <location>
        <begin position="73"/>
        <end position="136"/>
    </location>
</feature>
<sequence>MYERFSNRAKKVINLAHKESQQSNHEHISTEDILLGLTSEGSGVAAVTLKNFNLTFRRIRMEIKKHKQAVPRASDEKKVIENAMEEARLLKHNYVGTEHLLLGLLREEDCLTVKVLRDLRLSIEEIRNEVLNLLDLRNVYERFTNQAKKVMNLAYHESQLFGHEHIGTDDILLGLISEGSGLAAVILNNCNLTFRRIRMEIKKHKQVVPQASEVKKVVENAMEEVRTLKYNYLGTEHLLLGLLREEDCLAVTVLQDLGLSIEEIRNEVLNFLGHGL</sequence>
<dbReference type="Gene3D" id="1.10.1780.10">
    <property type="entry name" value="Clp, N-terminal domain"/>
    <property type="match status" value="4"/>
</dbReference>
<dbReference type="EMBL" id="CP037920">
    <property type="protein sequence ID" value="QDT99251.1"/>
    <property type="molecule type" value="Genomic_DNA"/>
</dbReference>
<dbReference type="PANTHER" id="PTHR47016">
    <property type="entry name" value="ATP-DEPENDENT CLP PROTEASE ATP-BINDING SUBUNIT CLPT1, CHLOROPLASTIC"/>
    <property type="match status" value="1"/>
</dbReference>
<dbReference type="InterPro" id="IPR044217">
    <property type="entry name" value="CLPT1/2"/>
</dbReference>
<dbReference type="Pfam" id="PF02861">
    <property type="entry name" value="Clp_N"/>
    <property type="match status" value="3"/>
</dbReference>
<name>A0A517W1Y3_9PLAN</name>
<protein>
    <submittedName>
        <fullName evidence="4">Negative regulator of genetic competence ClpC/MecB</fullName>
    </submittedName>
</protein>
<dbReference type="PROSITE" id="PS51903">
    <property type="entry name" value="CLP_R"/>
    <property type="match status" value="2"/>
</dbReference>
<keyword evidence="2" id="KW-0175">Coiled coil</keyword>
<dbReference type="SUPFAM" id="SSF81923">
    <property type="entry name" value="Double Clp-N motif"/>
    <property type="match status" value="3"/>
</dbReference>
<feature type="domain" description="Clp R" evidence="3">
    <location>
        <begin position="2"/>
        <end position="139"/>
    </location>
</feature>
<feature type="domain" description="Clp R" evidence="3">
    <location>
        <begin position="140"/>
        <end position="274"/>
    </location>
</feature>
<evidence type="ECO:0000313" key="4">
    <source>
        <dbReference type="EMBL" id="QDT99251.1"/>
    </source>
</evidence>
<gene>
    <name evidence="4" type="primary">clpC_2</name>
    <name evidence="4" type="ORF">V144x_47620</name>
</gene>
<dbReference type="Proteomes" id="UP000318704">
    <property type="component" value="Chromosome"/>
</dbReference>
<dbReference type="PANTHER" id="PTHR47016:SF5">
    <property type="entry name" value="CLP DOMAIN SUPERFAMILY PROTEIN"/>
    <property type="match status" value="1"/>
</dbReference>